<dbReference type="Proteomes" id="UP000439917">
    <property type="component" value="Unassembled WGS sequence"/>
</dbReference>
<evidence type="ECO:0000313" key="1">
    <source>
        <dbReference type="EMBL" id="KAB0875333.1"/>
    </source>
</evidence>
<dbReference type="GO" id="GO:0006508">
    <property type="term" value="P:proteolysis"/>
    <property type="evidence" value="ECO:0007669"/>
    <property type="project" value="UniProtKB-KW"/>
</dbReference>
<evidence type="ECO:0000313" key="2">
    <source>
        <dbReference type="Proteomes" id="UP000439917"/>
    </source>
</evidence>
<dbReference type="InterPro" id="IPR013056">
    <property type="entry name" value="Phage_lambda_CIII"/>
</dbReference>
<keyword evidence="1" id="KW-0378">Hydrolase</keyword>
<protein>
    <submittedName>
        <fullName evidence="1">Protease FtsH-inhibitory lysogeny factor CIII</fullName>
    </submittedName>
</protein>
<comment type="caution">
    <text evidence="1">The sequence shown here is derived from an EMBL/GenBank/DDBJ whole genome shotgun (WGS) entry which is preliminary data.</text>
</comment>
<dbReference type="GO" id="GO:0008233">
    <property type="term" value="F:peptidase activity"/>
    <property type="evidence" value="ECO:0007669"/>
    <property type="project" value="UniProtKB-KW"/>
</dbReference>
<dbReference type="Pfam" id="PF02061">
    <property type="entry name" value="Lambda_CIII"/>
    <property type="match status" value="1"/>
</dbReference>
<keyword evidence="1" id="KW-0645">Protease</keyword>
<dbReference type="AlphaFoldDB" id="A0AAN6AV20"/>
<accession>A0AAN6AV20</accession>
<name>A0AAN6AV20_CROSK</name>
<reference evidence="1 2" key="1">
    <citation type="submission" date="2019-09" db="EMBL/GenBank/DDBJ databases">
        <title>Prevalence, distribution, and phylogeny of type two toxin-antitoxin genes possessed by Cronobacter species where C. sakazakii homologs follow sequence type lineages.</title>
        <authorList>
            <person name="Finkelstein S."/>
            <person name="Negrete F."/>
            <person name="Jang H."/>
            <person name="Gopinath G.R."/>
            <person name="Tall B.D."/>
        </authorList>
    </citation>
    <scope>NUCLEOTIDE SEQUENCE [LARGE SCALE GENOMIC DNA]</scope>
    <source>
        <strain evidence="1 2">MOD1_Comp4</strain>
    </source>
</reference>
<organism evidence="1 2">
    <name type="scientific">Cronobacter sakazakii</name>
    <name type="common">Enterobacter sakazakii</name>
    <dbReference type="NCBI Taxonomy" id="28141"/>
    <lineage>
        <taxon>Bacteria</taxon>
        <taxon>Pseudomonadati</taxon>
        <taxon>Pseudomonadota</taxon>
        <taxon>Gammaproteobacteria</taxon>
        <taxon>Enterobacterales</taxon>
        <taxon>Enterobacteriaceae</taxon>
        <taxon>Cronobacter</taxon>
    </lineage>
</organism>
<proteinExistence type="predicted"/>
<sequence length="88" mass="9816">MTLGITKKLKHGFLISRLSAAFSFLHINSASFEAFSLCQLTKDNTMQQFAFAGWPVVGCSESLLDLITRRMRGICKTLKELTCTAIKQ</sequence>
<gene>
    <name evidence="1" type="ORF">FZI38_21020</name>
</gene>
<dbReference type="EMBL" id="WAGF01000023">
    <property type="protein sequence ID" value="KAB0875333.1"/>
    <property type="molecule type" value="Genomic_DNA"/>
</dbReference>